<dbReference type="KEGG" id="tpf:TPHA_0P00540"/>
<sequence length="94" mass="10576">MPSFNCVVDLCLYPVGTESVSGSDFVARVEKRIHESGLKSSLHSAGTTIEGPWDQVMSLVGKLHEHCHKENFKRIHSHIRVCSVIEDECSAYYR</sequence>
<dbReference type="NCBIfam" id="TIGR00106">
    <property type="entry name" value="MTH1187 family thiamine-binding protein"/>
    <property type="match status" value="1"/>
</dbReference>
<evidence type="ECO:0000259" key="2">
    <source>
        <dbReference type="Pfam" id="PF01910"/>
    </source>
</evidence>
<dbReference type="OMA" id="KYKMHGY"/>
<dbReference type="InterPro" id="IPR002767">
    <property type="entry name" value="Thiamine_BP"/>
</dbReference>
<dbReference type="Gene3D" id="3.30.70.930">
    <property type="match status" value="1"/>
</dbReference>
<name>G8C234_TETPH</name>
<gene>
    <name evidence="3" type="primary">TPHA0P00540</name>
    <name evidence="3" type="ordered locus">TPHA_0P00540</name>
</gene>
<dbReference type="InterPro" id="IPR051614">
    <property type="entry name" value="UPF0045_domain"/>
</dbReference>
<comment type="similarity">
    <text evidence="1">Belongs to the UPF0045 family.</text>
</comment>
<reference evidence="3 4" key="1">
    <citation type="journal article" date="2011" name="Proc. Natl. Acad. Sci. U.S.A.">
        <title>Evolutionary erosion of yeast sex chromosomes by mating-type switching accidents.</title>
        <authorList>
            <person name="Gordon J.L."/>
            <person name="Armisen D."/>
            <person name="Proux-Wera E."/>
            <person name="Oheigeartaigh S.S."/>
            <person name="Byrne K.P."/>
            <person name="Wolfe K.H."/>
        </authorList>
    </citation>
    <scope>NUCLEOTIDE SEQUENCE [LARGE SCALE GENOMIC DNA]</scope>
    <source>
        <strain evidence="4">ATCC 24235 / CBS 4417 / NBRC 1672 / NRRL Y-8282 / UCD 70-5</strain>
    </source>
</reference>
<dbReference type="HOGENOM" id="CLU_137479_0_2_1"/>
<dbReference type="Pfam" id="PF01910">
    <property type="entry name" value="Thiamine_BP"/>
    <property type="match status" value="1"/>
</dbReference>
<dbReference type="InterPro" id="IPR029756">
    <property type="entry name" value="MTH1187/YkoF-like"/>
</dbReference>
<dbReference type="GO" id="GO:0005829">
    <property type="term" value="C:cytosol"/>
    <property type="evidence" value="ECO:0007669"/>
    <property type="project" value="TreeGrafter"/>
</dbReference>
<keyword evidence="4" id="KW-1185">Reference proteome</keyword>
<dbReference type="PANTHER" id="PTHR33777:SF1">
    <property type="entry name" value="UPF0045 PROTEIN ECM15"/>
    <property type="match status" value="1"/>
</dbReference>
<dbReference type="OrthoDB" id="5587367at2759"/>
<accession>G8C234</accession>
<dbReference type="EMBL" id="HE612871">
    <property type="protein sequence ID" value="CCE66212.1"/>
    <property type="molecule type" value="Genomic_DNA"/>
</dbReference>
<dbReference type="RefSeq" id="XP_003688646.1">
    <property type="nucleotide sequence ID" value="XM_003688598.1"/>
</dbReference>
<proteinExistence type="inferred from homology"/>
<dbReference type="AlphaFoldDB" id="G8C234"/>
<organism evidence="3 4">
    <name type="scientific">Tetrapisispora phaffii (strain ATCC 24235 / CBS 4417 / NBRC 1672 / NRRL Y-8282 / UCD 70-5)</name>
    <name type="common">Yeast</name>
    <name type="synonym">Fabospora phaffii</name>
    <dbReference type="NCBI Taxonomy" id="1071381"/>
    <lineage>
        <taxon>Eukaryota</taxon>
        <taxon>Fungi</taxon>
        <taxon>Dikarya</taxon>
        <taxon>Ascomycota</taxon>
        <taxon>Saccharomycotina</taxon>
        <taxon>Saccharomycetes</taxon>
        <taxon>Saccharomycetales</taxon>
        <taxon>Saccharomycetaceae</taxon>
        <taxon>Tetrapisispora</taxon>
    </lineage>
</organism>
<evidence type="ECO:0000313" key="4">
    <source>
        <dbReference type="Proteomes" id="UP000005666"/>
    </source>
</evidence>
<dbReference type="SUPFAM" id="SSF89957">
    <property type="entry name" value="MTH1187/YkoF-like"/>
    <property type="match status" value="1"/>
</dbReference>
<evidence type="ECO:0000256" key="1">
    <source>
        <dbReference type="ARBA" id="ARBA00010272"/>
    </source>
</evidence>
<dbReference type="Proteomes" id="UP000005666">
    <property type="component" value="Chromosome 16"/>
</dbReference>
<dbReference type="GeneID" id="11530762"/>
<evidence type="ECO:0000313" key="3">
    <source>
        <dbReference type="EMBL" id="CCE66212.1"/>
    </source>
</evidence>
<protein>
    <recommendedName>
        <fullName evidence="2">Thiamine-binding protein domain-containing protein</fullName>
    </recommendedName>
</protein>
<feature type="domain" description="Thiamine-binding protein" evidence="2">
    <location>
        <begin position="8"/>
        <end position="81"/>
    </location>
</feature>
<dbReference type="PANTHER" id="PTHR33777">
    <property type="entry name" value="UPF0045 PROTEIN ECM15"/>
    <property type="match status" value="1"/>
</dbReference>